<dbReference type="GO" id="GO:0032259">
    <property type="term" value="P:methylation"/>
    <property type="evidence" value="ECO:0007669"/>
    <property type="project" value="UniProtKB-KW"/>
</dbReference>
<keyword evidence="1" id="KW-0489">Methyltransferase</keyword>
<evidence type="ECO:0000256" key="1">
    <source>
        <dbReference type="ARBA" id="ARBA00022603"/>
    </source>
</evidence>
<keyword evidence="2" id="KW-0808">Transferase</keyword>
<evidence type="ECO:0000313" key="4">
    <source>
        <dbReference type="EMBL" id="MBW82897.1"/>
    </source>
</evidence>
<proteinExistence type="predicted"/>
<dbReference type="InterPro" id="IPR029063">
    <property type="entry name" value="SAM-dependent_MTases_sf"/>
</dbReference>
<name>A0A2P2INY9_RHIMU</name>
<dbReference type="PANTHER" id="PTHR43619:SF2">
    <property type="entry name" value="S-ADENOSYL-L-METHIONINE-DEPENDENT METHYLTRANSFERASES SUPERFAMILY PROTEIN"/>
    <property type="match status" value="1"/>
</dbReference>
<reference evidence="4" key="1">
    <citation type="submission" date="2018-02" db="EMBL/GenBank/DDBJ databases">
        <title>Rhizophora mucronata_Transcriptome.</title>
        <authorList>
            <person name="Meera S.P."/>
            <person name="Sreeshan A."/>
            <person name="Augustine A."/>
        </authorList>
    </citation>
    <scope>NUCLEOTIDE SEQUENCE</scope>
    <source>
        <tissue evidence="4">Leaf</tissue>
    </source>
</reference>
<dbReference type="AlphaFoldDB" id="A0A2P2INY9"/>
<dbReference type="Gene3D" id="3.40.50.150">
    <property type="entry name" value="Vaccinia Virus protein VP39"/>
    <property type="match status" value="1"/>
</dbReference>
<evidence type="ECO:0000256" key="2">
    <source>
        <dbReference type="ARBA" id="ARBA00022679"/>
    </source>
</evidence>
<dbReference type="SUPFAM" id="SSF53335">
    <property type="entry name" value="S-adenosyl-L-methionine-dependent methyltransferases"/>
    <property type="match status" value="1"/>
</dbReference>
<accession>A0A2P2INY9</accession>
<dbReference type="Pfam" id="PF04072">
    <property type="entry name" value="LCM"/>
    <property type="match status" value="1"/>
</dbReference>
<dbReference type="GO" id="GO:0008168">
    <property type="term" value="F:methyltransferase activity"/>
    <property type="evidence" value="ECO:0007669"/>
    <property type="project" value="UniProtKB-KW"/>
</dbReference>
<evidence type="ECO:0000256" key="3">
    <source>
        <dbReference type="SAM" id="MobiDB-lite"/>
    </source>
</evidence>
<feature type="region of interest" description="Disordered" evidence="3">
    <location>
        <begin position="1"/>
        <end position="20"/>
    </location>
</feature>
<organism evidence="4">
    <name type="scientific">Rhizophora mucronata</name>
    <name type="common">Asiatic mangrove</name>
    <dbReference type="NCBI Taxonomy" id="61149"/>
    <lineage>
        <taxon>Eukaryota</taxon>
        <taxon>Viridiplantae</taxon>
        <taxon>Streptophyta</taxon>
        <taxon>Embryophyta</taxon>
        <taxon>Tracheophyta</taxon>
        <taxon>Spermatophyta</taxon>
        <taxon>Magnoliopsida</taxon>
        <taxon>eudicotyledons</taxon>
        <taxon>Gunneridae</taxon>
        <taxon>Pentapetalae</taxon>
        <taxon>rosids</taxon>
        <taxon>fabids</taxon>
        <taxon>Malpighiales</taxon>
        <taxon>Rhizophoraceae</taxon>
        <taxon>Rhizophora</taxon>
    </lineage>
</organism>
<protein>
    <submittedName>
        <fullName evidence="4">Uncharacterized protein</fullName>
    </submittedName>
</protein>
<dbReference type="EMBL" id="GGEC01002414">
    <property type="protein sequence ID" value="MBW82897.1"/>
    <property type="molecule type" value="Transcribed_RNA"/>
</dbReference>
<dbReference type="PANTHER" id="PTHR43619">
    <property type="entry name" value="S-ADENOSYL-L-METHIONINE-DEPENDENT METHYLTRANSFERASE YKTD-RELATED"/>
    <property type="match status" value="1"/>
</dbReference>
<dbReference type="InterPro" id="IPR007213">
    <property type="entry name" value="Ppm1/Ppm2/Tcmp"/>
</dbReference>
<sequence length="204" mass="23090">MECSLSFVHSPSTTTTTTATATTTTVTPSFTYASKKPKKNGGLTLRAQFNGENDSTLQAAVNAASLRFQEMHSPEPLFVDPFAGCFVRSNAQMDLKKYTQHYCIATRFIDDKLLGTLNSIDELKQVVLLTDGMDTRPYRLSWPTSTILFDVSPERIFKQSDEKLAGVRYFTKLDQFIHDPYLISWYKEEQIRQSCSYHTANVCI</sequence>